<keyword evidence="2" id="KW-1185">Reference proteome</keyword>
<dbReference type="EMBL" id="BPLR01013502">
    <property type="protein sequence ID" value="GIY61693.1"/>
    <property type="molecule type" value="Genomic_DNA"/>
</dbReference>
<evidence type="ECO:0000313" key="1">
    <source>
        <dbReference type="EMBL" id="GIY61693.1"/>
    </source>
</evidence>
<proteinExistence type="predicted"/>
<organism evidence="1 2">
    <name type="scientific">Caerostris extrusa</name>
    <name type="common">Bark spider</name>
    <name type="synonym">Caerostris bankana</name>
    <dbReference type="NCBI Taxonomy" id="172846"/>
    <lineage>
        <taxon>Eukaryota</taxon>
        <taxon>Metazoa</taxon>
        <taxon>Ecdysozoa</taxon>
        <taxon>Arthropoda</taxon>
        <taxon>Chelicerata</taxon>
        <taxon>Arachnida</taxon>
        <taxon>Araneae</taxon>
        <taxon>Araneomorphae</taxon>
        <taxon>Entelegynae</taxon>
        <taxon>Araneoidea</taxon>
        <taxon>Araneidae</taxon>
        <taxon>Caerostris</taxon>
    </lineage>
</organism>
<name>A0AAV4UVD0_CAEEX</name>
<dbReference type="Proteomes" id="UP001054945">
    <property type="component" value="Unassembled WGS sequence"/>
</dbReference>
<protein>
    <submittedName>
        <fullName evidence="1">Uncharacterized protein</fullName>
    </submittedName>
</protein>
<comment type="caution">
    <text evidence="1">The sequence shown here is derived from an EMBL/GenBank/DDBJ whole genome shotgun (WGS) entry which is preliminary data.</text>
</comment>
<reference evidence="1 2" key="1">
    <citation type="submission" date="2021-06" db="EMBL/GenBank/DDBJ databases">
        <title>Caerostris extrusa draft genome.</title>
        <authorList>
            <person name="Kono N."/>
            <person name="Arakawa K."/>
        </authorList>
    </citation>
    <scope>NUCLEOTIDE SEQUENCE [LARGE SCALE GENOMIC DNA]</scope>
</reference>
<dbReference type="AlphaFoldDB" id="A0AAV4UVD0"/>
<evidence type="ECO:0000313" key="2">
    <source>
        <dbReference type="Proteomes" id="UP001054945"/>
    </source>
</evidence>
<gene>
    <name evidence="1" type="ORF">CEXT_95421</name>
</gene>
<sequence length="86" mass="9020">MRCTEDAPSDINAAKSGVDIFSAGIKFVVPEGASSGWTASEEFWQIVLDVVVVFLNGSTAPEDIGDLHGHGPFAKSIGLLVENTPC</sequence>
<accession>A0AAV4UVD0</accession>